<dbReference type="GO" id="GO:0008270">
    <property type="term" value="F:zinc ion binding"/>
    <property type="evidence" value="ECO:0007669"/>
    <property type="project" value="InterPro"/>
</dbReference>
<dbReference type="SUPFAM" id="SSF51735">
    <property type="entry name" value="NAD(P)-binding Rossmann-fold domains"/>
    <property type="match status" value="1"/>
</dbReference>
<protein>
    <submittedName>
        <fullName evidence="3">NADP-dependent oxidoreductase</fullName>
    </submittedName>
</protein>
<dbReference type="CDD" id="cd05289">
    <property type="entry name" value="MDR_like_2"/>
    <property type="match status" value="1"/>
</dbReference>
<dbReference type="Gene3D" id="3.90.180.10">
    <property type="entry name" value="Medium-chain alcohol dehydrogenases, catalytic domain"/>
    <property type="match status" value="1"/>
</dbReference>
<keyword evidence="1" id="KW-0560">Oxidoreductase</keyword>
<dbReference type="Gene3D" id="3.40.50.720">
    <property type="entry name" value="NAD(P)-binding Rossmann-like Domain"/>
    <property type="match status" value="1"/>
</dbReference>
<evidence type="ECO:0000313" key="4">
    <source>
        <dbReference type="Proteomes" id="UP001167919"/>
    </source>
</evidence>
<evidence type="ECO:0000256" key="1">
    <source>
        <dbReference type="ARBA" id="ARBA00023002"/>
    </source>
</evidence>
<dbReference type="InterPro" id="IPR050700">
    <property type="entry name" value="YIM1/Zinc_Alcohol_DH_Fams"/>
</dbReference>
<dbReference type="SUPFAM" id="SSF50129">
    <property type="entry name" value="GroES-like"/>
    <property type="match status" value="1"/>
</dbReference>
<dbReference type="InterPro" id="IPR002364">
    <property type="entry name" value="Quin_OxRdtase/zeta-crystal_CS"/>
</dbReference>
<organism evidence="3 4">
    <name type="scientific">Oenococcus sicerae</name>
    <dbReference type="NCBI Taxonomy" id="2203724"/>
    <lineage>
        <taxon>Bacteria</taxon>
        <taxon>Bacillati</taxon>
        <taxon>Bacillota</taxon>
        <taxon>Bacilli</taxon>
        <taxon>Lactobacillales</taxon>
        <taxon>Lactobacillaceae</taxon>
        <taxon>Oenococcus</taxon>
    </lineage>
</organism>
<sequence>MKAVVIDNYGSADELHETEIVVPKIAEDEVLVEVKATSVNPIDVKIRQGLRKANFDWQFPVVLGWDLSGIIVQIGSKVADFQVGDAVFARPDTYQDARRGTYAEYAAVKEDKLVLKPENISFEKAAAIPLAGLTAWQVVVDRLKIKAGEKLLVQAGAGGVGMFAIQIAKYLGAYVTTTTSNKNRQLLLDLGADEVIDYHKNKITDLLSDYDAVFDTINAIDEGLAILKTSGRLVTIAGNPSEAQKQGHPSAEFWRLQANGKQLAQLGALVSQDRIKVIIDSTFDLTTEGLRAAHRLSESHHARGKIVIVPGNHDD</sequence>
<dbReference type="InterPro" id="IPR011032">
    <property type="entry name" value="GroES-like_sf"/>
</dbReference>
<dbReference type="InterPro" id="IPR013154">
    <property type="entry name" value="ADH-like_N"/>
</dbReference>
<name>A0AAJ1VN12_9LACO</name>
<dbReference type="RefSeq" id="WP_301711016.1">
    <property type="nucleotide sequence ID" value="NZ_SDWY01000001.1"/>
</dbReference>
<comment type="caution">
    <text evidence="3">The sequence shown here is derived from an EMBL/GenBank/DDBJ whole genome shotgun (WGS) entry which is preliminary data.</text>
</comment>
<dbReference type="Proteomes" id="UP001167919">
    <property type="component" value="Unassembled WGS sequence"/>
</dbReference>
<dbReference type="SMART" id="SM00829">
    <property type="entry name" value="PKS_ER"/>
    <property type="match status" value="1"/>
</dbReference>
<dbReference type="AlphaFoldDB" id="A0AAJ1VN12"/>
<dbReference type="GO" id="GO:0016491">
    <property type="term" value="F:oxidoreductase activity"/>
    <property type="evidence" value="ECO:0007669"/>
    <property type="project" value="UniProtKB-KW"/>
</dbReference>
<dbReference type="Pfam" id="PF13602">
    <property type="entry name" value="ADH_zinc_N_2"/>
    <property type="match status" value="1"/>
</dbReference>
<dbReference type="PANTHER" id="PTHR11695">
    <property type="entry name" value="ALCOHOL DEHYDROGENASE RELATED"/>
    <property type="match status" value="1"/>
</dbReference>
<evidence type="ECO:0000313" key="3">
    <source>
        <dbReference type="EMBL" id="MDN6899439.1"/>
    </source>
</evidence>
<dbReference type="EMBL" id="SDWY01000001">
    <property type="protein sequence ID" value="MDN6899439.1"/>
    <property type="molecule type" value="Genomic_DNA"/>
</dbReference>
<evidence type="ECO:0000259" key="2">
    <source>
        <dbReference type="SMART" id="SM00829"/>
    </source>
</evidence>
<dbReference type="PROSITE" id="PS01162">
    <property type="entry name" value="QOR_ZETA_CRYSTAL"/>
    <property type="match status" value="1"/>
</dbReference>
<feature type="domain" description="Enoyl reductase (ER)" evidence="2">
    <location>
        <begin position="10"/>
        <end position="308"/>
    </location>
</feature>
<gene>
    <name evidence="3" type="ORF">EVC35_00245</name>
</gene>
<dbReference type="InterPro" id="IPR036291">
    <property type="entry name" value="NAD(P)-bd_dom_sf"/>
</dbReference>
<dbReference type="InterPro" id="IPR020843">
    <property type="entry name" value="ER"/>
</dbReference>
<proteinExistence type="predicted"/>
<dbReference type="Pfam" id="PF08240">
    <property type="entry name" value="ADH_N"/>
    <property type="match status" value="1"/>
</dbReference>
<reference evidence="3" key="1">
    <citation type="submission" date="2019-01" db="EMBL/GenBank/DDBJ databases">
        <title>Oenococcus sicerae UCMA17102.</title>
        <authorList>
            <person name="Cousin F.J."/>
            <person name="Le Guellec R."/>
            <person name="Cretenet M."/>
        </authorList>
    </citation>
    <scope>NUCLEOTIDE SEQUENCE</scope>
    <source>
        <strain evidence="3">UCMA17102</strain>
    </source>
</reference>
<dbReference type="PANTHER" id="PTHR11695:SF294">
    <property type="entry name" value="RETICULON-4-INTERACTING PROTEIN 1, MITOCHONDRIAL"/>
    <property type="match status" value="1"/>
</dbReference>
<accession>A0AAJ1VN12</accession>